<feature type="region of interest" description="Disordered" evidence="1">
    <location>
        <begin position="163"/>
        <end position="205"/>
    </location>
</feature>
<feature type="region of interest" description="Disordered" evidence="1">
    <location>
        <begin position="69"/>
        <end position="115"/>
    </location>
</feature>
<sequence>MYSAAAVKNKKAERDAVAFVDQLVADAGGLRDHIRSLQQRCEDVDARLRPAEFPKRDEKVQRLKVDRHRSVELVREERNQERKEKYWSSPTSLVPSSLPRQTPEEQQQRVLKQQKEKSYMEYASVSFKASERTVQNYQNSVKSFKASKARDINAHKQELQDLRDYQKSVSGSRMAARDLSNALSGWVEQPEGEDIDEASDKRVSL</sequence>
<gene>
    <name evidence="2" type="ORF">HKI87_03g21190</name>
</gene>
<protein>
    <submittedName>
        <fullName evidence="2">Uncharacterized protein</fullName>
    </submittedName>
</protein>
<keyword evidence="3" id="KW-1185">Reference proteome</keyword>
<proteinExistence type="predicted"/>
<feature type="compositionally biased region" description="Basic and acidic residues" evidence="1">
    <location>
        <begin position="69"/>
        <end position="86"/>
    </location>
</feature>
<reference evidence="2 3" key="1">
    <citation type="submission" date="2024-03" db="EMBL/GenBank/DDBJ databases">
        <title>Complete genome sequence of the green alga Chloropicon roscoffensis RCC1871.</title>
        <authorList>
            <person name="Lemieux C."/>
            <person name="Pombert J.-F."/>
            <person name="Otis C."/>
            <person name="Turmel M."/>
        </authorList>
    </citation>
    <scope>NUCLEOTIDE SEQUENCE [LARGE SCALE GENOMIC DNA]</scope>
    <source>
        <strain evidence="2 3">RCC1871</strain>
    </source>
</reference>
<organism evidence="2 3">
    <name type="scientific">Chloropicon roscoffensis</name>
    <dbReference type="NCBI Taxonomy" id="1461544"/>
    <lineage>
        <taxon>Eukaryota</taxon>
        <taxon>Viridiplantae</taxon>
        <taxon>Chlorophyta</taxon>
        <taxon>Chloropicophyceae</taxon>
        <taxon>Chloropicales</taxon>
        <taxon>Chloropicaceae</taxon>
        <taxon>Chloropicon</taxon>
    </lineage>
</organism>
<evidence type="ECO:0000256" key="1">
    <source>
        <dbReference type="SAM" id="MobiDB-lite"/>
    </source>
</evidence>
<name>A0AAX4P3D9_9CHLO</name>
<evidence type="ECO:0000313" key="2">
    <source>
        <dbReference type="EMBL" id="WZN60585.1"/>
    </source>
</evidence>
<feature type="compositionally biased region" description="Basic and acidic residues" evidence="1">
    <location>
        <begin position="102"/>
        <end position="115"/>
    </location>
</feature>
<dbReference type="Proteomes" id="UP001472866">
    <property type="component" value="Chromosome 03"/>
</dbReference>
<evidence type="ECO:0000313" key="3">
    <source>
        <dbReference type="Proteomes" id="UP001472866"/>
    </source>
</evidence>
<dbReference type="AlphaFoldDB" id="A0AAX4P3D9"/>
<dbReference type="EMBL" id="CP151503">
    <property type="protein sequence ID" value="WZN60585.1"/>
    <property type="molecule type" value="Genomic_DNA"/>
</dbReference>
<feature type="compositionally biased region" description="Low complexity" evidence="1">
    <location>
        <begin position="88"/>
        <end position="99"/>
    </location>
</feature>
<accession>A0AAX4P3D9</accession>